<comment type="caution">
    <text evidence="1">The sequence shown here is derived from an EMBL/GenBank/DDBJ whole genome shotgun (WGS) entry which is preliminary data.</text>
</comment>
<dbReference type="EMBL" id="BIMN01000002">
    <property type="protein sequence ID" value="GCE63411.1"/>
    <property type="molecule type" value="Genomic_DNA"/>
</dbReference>
<gene>
    <name evidence="1" type="ORF">MHSWG343_04070</name>
</gene>
<sequence length="314" mass="36439">MGGGYAYNSSFPRTLQEALEREGIAFIESIAEETARNNAYKSIFSDFKNEISSDISVTGSTDNFENSYSKIQEWCSKLLNTAYSYSAWRKNKPNLVKYCSDRKPIKVESWLRRLGHNNWANDEEYKAIFAVYRFSSKFRDVINKAKNVGEKDYIASEKIATGYLRLKKWCTQNLGLFTADVQDLILYSQLTWWCKPLGYDDVKGRIKKMYGESWKKEESNETEAGKPWDEIKDFWNKDFDVKSYIKLGSNAATVLSAYEYKKWCSEILDKKLSEEGIYVKNYKAAKSVCVELKVQKKLKETKNLRKAIEEANKT</sequence>
<name>A0A478FPR3_9MOLU</name>
<dbReference type="Proteomes" id="UP000324831">
    <property type="component" value="Unassembled WGS sequence"/>
</dbReference>
<evidence type="ECO:0000313" key="2">
    <source>
        <dbReference type="Proteomes" id="UP000324831"/>
    </source>
</evidence>
<reference evidence="1 2" key="1">
    <citation type="submission" date="2019-01" db="EMBL/GenBank/DDBJ databases">
        <title>Draft genome sequences of Candidatus Mycoplasma haemohominis SWG34-3 identified from a patient with pyrexia, anemia and liver dysfunction.</title>
        <authorList>
            <person name="Sekizuka T."/>
            <person name="Hattori N."/>
            <person name="Katano H."/>
            <person name="Takuma T."/>
            <person name="Ito T."/>
            <person name="Arai N."/>
            <person name="Yanai R."/>
            <person name="Ishii S."/>
            <person name="Miura Y."/>
            <person name="Tokunaga T."/>
            <person name="Watanabe H."/>
            <person name="Nomura N."/>
            <person name="Eguchi J."/>
            <person name="Arai T."/>
            <person name="Hasegawa H."/>
            <person name="Nakamaki T."/>
            <person name="Wakita T."/>
            <person name="Niki Y."/>
            <person name="Kuroda M."/>
        </authorList>
    </citation>
    <scope>NUCLEOTIDE SEQUENCE [LARGE SCALE GENOMIC DNA]</scope>
    <source>
        <strain evidence="1">SWG34-3</strain>
    </source>
</reference>
<evidence type="ECO:0000313" key="1">
    <source>
        <dbReference type="EMBL" id="GCE63411.1"/>
    </source>
</evidence>
<proteinExistence type="predicted"/>
<protein>
    <submittedName>
        <fullName evidence="1">Uncharacterized protein</fullName>
    </submittedName>
</protein>
<organism evidence="1 2">
    <name type="scientific">Candidatus Mycoplasma haematohominis</name>
    <dbReference type="NCBI Taxonomy" id="1494318"/>
    <lineage>
        <taxon>Bacteria</taxon>
        <taxon>Bacillati</taxon>
        <taxon>Mycoplasmatota</taxon>
        <taxon>Mollicutes</taxon>
        <taxon>Mycoplasmataceae</taxon>
        <taxon>Mycoplasma</taxon>
    </lineage>
</organism>
<accession>A0A478FPR3</accession>
<dbReference type="AlphaFoldDB" id="A0A478FPR3"/>